<evidence type="ECO:0000313" key="2">
    <source>
        <dbReference type="EMBL" id="KTB33182.1"/>
    </source>
</evidence>
<gene>
    <name evidence="2" type="ORF">WG66_14256</name>
</gene>
<dbReference type="AlphaFoldDB" id="A0A0W0FA54"/>
<feature type="compositionally biased region" description="Polar residues" evidence="1">
    <location>
        <begin position="1"/>
        <end position="12"/>
    </location>
</feature>
<evidence type="ECO:0000313" key="3">
    <source>
        <dbReference type="Proteomes" id="UP000054988"/>
    </source>
</evidence>
<proteinExistence type="predicted"/>
<name>A0A0W0FA54_MONRR</name>
<comment type="caution">
    <text evidence="2">The sequence shown here is derived from an EMBL/GenBank/DDBJ whole genome shotgun (WGS) entry which is preliminary data.</text>
</comment>
<feature type="compositionally biased region" description="Polar residues" evidence="1">
    <location>
        <begin position="143"/>
        <end position="154"/>
    </location>
</feature>
<dbReference type="Proteomes" id="UP000054988">
    <property type="component" value="Unassembled WGS sequence"/>
</dbReference>
<feature type="compositionally biased region" description="Basic and acidic residues" evidence="1">
    <location>
        <begin position="41"/>
        <end position="52"/>
    </location>
</feature>
<reference evidence="2 3" key="1">
    <citation type="submission" date="2015-12" db="EMBL/GenBank/DDBJ databases">
        <title>Draft genome sequence of Moniliophthora roreri, the causal agent of frosty pod rot of cacao.</title>
        <authorList>
            <person name="Aime M.C."/>
            <person name="Diaz-Valderrama J.R."/>
            <person name="Kijpornyongpan T."/>
            <person name="Phillips-Mora W."/>
        </authorList>
    </citation>
    <scope>NUCLEOTIDE SEQUENCE [LARGE SCALE GENOMIC DNA]</scope>
    <source>
        <strain evidence="2 3">MCA 2952</strain>
    </source>
</reference>
<feature type="compositionally biased region" description="Basic and acidic residues" evidence="1">
    <location>
        <begin position="89"/>
        <end position="100"/>
    </location>
</feature>
<dbReference type="EMBL" id="LATX01002189">
    <property type="protein sequence ID" value="KTB33182.1"/>
    <property type="molecule type" value="Genomic_DNA"/>
</dbReference>
<accession>A0A0W0FA54</accession>
<evidence type="ECO:0000256" key="1">
    <source>
        <dbReference type="SAM" id="MobiDB-lite"/>
    </source>
</evidence>
<sequence length="154" mass="16541">MSAEPTPSSLTRSDTDDGFQKVSSCHHHGSHNKSGQLAKALESEHTTKHNGDLKGMVHGPHAPRPLKPPAAVVSQNSFDALSSDDETDNEKFQDDSKDSNSDSDVQLISGDELAEILPSKTIPEKALNKNKSKKASKRKHDGNTTISATSTTLK</sequence>
<organism evidence="2 3">
    <name type="scientific">Moniliophthora roreri</name>
    <name type="common">Frosty pod rot fungus</name>
    <name type="synonym">Monilia roreri</name>
    <dbReference type="NCBI Taxonomy" id="221103"/>
    <lineage>
        <taxon>Eukaryota</taxon>
        <taxon>Fungi</taxon>
        <taxon>Dikarya</taxon>
        <taxon>Basidiomycota</taxon>
        <taxon>Agaricomycotina</taxon>
        <taxon>Agaricomycetes</taxon>
        <taxon>Agaricomycetidae</taxon>
        <taxon>Agaricales</taxon>
        <taxon>Marasmiineae</taxon>
        <taxon>Marasmiaceae</taxon>
        <taxon>Moniliophthora</taxon>
    </lineage>
</organism>
<feature type="compositionally biased region" description="Basic residues" evidence="1">
    <location>
        <begin position="128"/>
        <end position="140"/>
    </location>
</feature>
<feature type="region of interest" description="Disordered" evidence="1">
    <location>
        <begin position="1"/>
        <end position="154"/>
    </location>
</feature>
<protein>
    <submittedName>
        <fullName evidence="2">Uncharacterized protein</fullName>
    </submittedName>
</protein>